<evidence type="ECO:0000313" key="10">
    <source>
        <dbReference type="Proteomes" id="UP000282654"/>
    </source>
</evidence>
<feature type="transmembrane region" description="Helical" evidence="5">
    <location>
        <begin position="273"/>
        <end position="291"/>
    </location>
</feature>
<dbReference type="InterPro" id="IPR002810">
    <property type="entry name" value="NfeD-like_C"/>
</dbReference>
<dbReference type="PANTHER" id="PTHR33507:SF4">
    <property type="entry name" value="NODULATION COMPETITIVENESS PROTEIN NFED"/>
    <property type="match status" value="1"/>
</dbReference>
<dbReference type="AlphaFoldDB" id="A0A3N5B2E5"/>
<keyword evidence="3 5" id="KW-1133">Transmembrane helix</keyword>
<proteinExistence type="predicted"/>
<organism evidence="9 10">
    <name type="scientific">Thermodesulfitimonas autotrophica</name>
    <dbReference type="NCBI Taxonomy" id="1894989"/>
    <lineage>
        <taxon>Bacteria</taxon>
        <taxon>Bacillati</taxon>
        <taxon>Bacillota</taxon>
        <taxon>Clostridia</taxon>
        <taxon>Thermoanaerobacterales</taxon>
        <taxon>Thermoanaerobacteraceae</taxon>
        <taxon>Thermodesulfitimonas</taxon>
    </lineage>
</organism>
<gene>
    <name evidence="9" type="ORF">EDD75_0540</name>
</gene>
<evidence type="ECO:0000259" key="6">
    <source>
        <dbReference type="Pfam" id="PF01957"/>
    </source>
</evidence>
<evidence type="ECO:0000259" key="8">
    <source>
        <dbReference type="Pfam" id="PF25145"/>
    </source>
</evidence>
<dbReference type="SUPFAM" id="SSF141322">
    <property type="entry name" value="NfeD domain-like"/>
    <property type="match status" value="1"/>
</dbReference>
<dbReference type="OrthoDB" id="9806253at2"/>
<dbReference type="InterPro" id="IPR012340">
    <property type="entry name" value="NA-bd_OB-fold"/>
</dbReference>
<evidence type="ECO:0000256" key="3">
    <source>
        <dbReference type="ARBA" id="ARBA00022989"/>
    </source>
</evidence>
<feature type="domain" description="NfeD integral membrane" evidence="7">
    <location>
        <begin position="252"/>
        <end position="368"/>
    </location>
</feature>
<evidence type="ECO:0000313" key="9">
    <source>
        <dbReference type="EMBL" id="RPF49720.1"/>
    </source>
</evidence>
<feature type="transmembrane region" description="Helical" evidence="5">
    <location>
        <begin position="243"/>
        <end position="266"/>
    </location>
</feature>
<keyword evidence="9" id="KW-0645">Protease</keyword>
<keyword evidence="10" id="KW-1185">Reference proteome</keyword>
<keyword evidence="9" id="KW-0378">Hydrolase</keyword>
<keyword evidence="4 5" id="KW-0472">Membrane</keyword>
<dbReference type="CDD" id="cd07020">
    <property type="entry name" value="Clp_protease_NfeD_1"/>
    <property type="match status" value="1"/>
</dbReference>
<dbReference type="RefSeq" id="WP_123927619.1">
    <property type="nucleotide sequence ID" value="NZ_RKRE01000001.1"/>
</dbReference>
<dbReference type="Gene3D" id="3.90.226.10">
    <property type="entry name" value="2-enoyl-CoA Hydratase, Chain A, domain 1"/>
    <property type="match status" value="1"/>
</dbReference>
<dbReference type="PANTHER" id="PTHR33507">
    <property type="entry name" value="INNER MEMBRANE PROTEIN YBBJ"/>
    <property type="match status" value="1"/>
</dbReference>
<feature type="domain" description="NfeD-like C-terminal" evidence="6">
    <location>
        <begin position="384"/>
        <end position="440"/>
    </location>
</feature>
<dbReference type="GO" id="GO:0006508">
    <property type="term" value="P:proteolysis"/>
    <property type="evidence" value="ECO:0007669"/>
    <property type="project" value="UniProtKB-KW"/>
</dbReference>
<dbReference type="InterPro" id="IPR056739">
    <property type="entry name" value="NfeD_membrane"/>
</dbReference>
<dbReference type="SUPFAM" id="SSF52096">
    <property type="entry name" value="ClpP/crotonase"/>
    <property type="match status" value="1"/>
</dbReference>
<dbReference type="GO" id="GO:0008233">
    <property type="term" value="F:peptidase activity"/>
    <property type="evidence" value="ECO:0007669"/>
    <property type="project" value="UniProtKB-KW"/>
</dbReference>
<dbReference type="InterPro" id="IPR056738">
    <property type="entry name" value="NfeD1b_N"/>
</dbReference>
<dbReference type="InterPro" id="IPR052165">
    <property type="entry name" value="Membrane_assoc_protease"/>
</dbReference>
<dbReference type="GO" id="GO:0016020">
    <property type="term" value="C:membrane"/>
    <property type="evidence" value="ECO:0007669"/>
    <property type="project" value="UniProtKB-SubCell"/>
</dbReference>
<dbReference type="EMBL" id="RKRE01000001">
    <property type="protein sequence ID" value="RPF49720.1"/>
    <property type="molecule type" value="Genomic_DNA"/>
</dbReference>
<evidence type="ECO:0000256" key="2">
    <source>
        <dbReference type="ARBA" id="ARBA00022692"/>
    </source>
</evidence>
<evidence type="ECO:0000256" key="1">
    <source>
        <dbReference type="ARBA" id="ARBA00004141"/>
    </source>
</evidence>
<protein>
    <submittedName>
        <fullName evidence="9">Membrane-bound serine protease (ClpP class)</fullName>
    </submittedName>
</protein>
<dbReference type="Gene3D" id="2.40.50.140">
    <property type="entry name" value="Nucleic acid-binding proteins"/>
    <property type="match status" value="1"/>
</dbReference>
<dbReference type="Pfam" id="PF24961">
    <property type="entry name" value="NfeD_membrane"/>
    <property type="match status" value="1"/>
</dbReference>
<evidence type="ECO:0000259" key="7">
    <source>
        <dbReference type="Pfam" id="PF24961"/>
    </source>
</evidence>
<feature type="transmembrane region" description="Helical" evidence="5">
    <location>
        <begin position="352"/>
        <end position="372"/>
    </location>
</feature>
<feature type="transmembrane region" description="Helical" evidence="5">
    <location>
        <begin position="322"/>
        <end position="340"/>
    </location>
</feature>
<dbReference type="Pfam" id="PF25145">
    <property type="entry name" value="NfeD1b_N"/>
    <property type="match status" value="1"/>
</dbReference>
<dbReference type="Pfam" id="PF01957">
    <property type="entry name" value="NfeD"/>
    <property type="match status" value="1"/>
</dbReference>
<comment type="caution">
    <text evidence="9">The sequence shown here is derived from an EMBL/GenBank/DDBJ whole genome shotgun (WGS) entry which is preliminary data.</text>
</comment>
<comment type="subcellular location">
    <subcellularLocation>
        <location evidence="1">Membrane</location>
        <topology evidence="1">Multi-pass membrane protein</topology>
    </subcellularLocation>
</comment>
<feature type="domain" description="NfeD1b N-terminal" evidence="8">
    <location>
        <begin position="50"/>
        <end position="201"/>
    </location>
</feature>
<feature type="transmembrane region" description="Helical" evidence="5">
    <location>
        <begin position="297"/>
        <end position="317"/>
    </location>
</feature>
<evidence type="ECO:0000256" key="4">
    <source>
        <dbReference type="ARBA" id="ARBA00023136"/>
    </source>
</evidence>
<dbReference type="InterPro" id="IPR029045">
    <property type="entry name" value="ClpP/crotonase-like_dom_sf"/>
</dbReference>
<evidence type="ECO:0000256" key="5">
    <source>
        <dbReference type="SAM" id="Phobius"/>
    </source>
</evidence>
<sequence length="442" mass="46363">MRVRKLFFLLIIIGAALVAGPGPGVPAQASLRFSAQERPRVVVLDATGPVVPVMAHYIARGIERAEEERAVCLIRLNTPGGLYTVTQGIVGRIVNARTPVIVYVSPAGSWAASAGSFIAMGAHVAAMAPGSRIGAAHPVAVGEEQEEVSVAKVTADAAAWMRSLAELRGRDAGAAAKMVTESRSFSAGEALKQRLVDVVAASEAELFKKISGRSVTLVDGRRVTLQLAGAVAEAVRPNWVERFLSAVLNPEIAYLLLTLGMIGLMVELYHPGLVFPGVAGGIALLLGLYSLGTLEAYWGGLLLIVLAFAFFVAEAFVPTHGLLGAGGVIAFFFGSVLLFSTRGGGMRLGTGLVAATSLTLAGLLALLVTAVVRGQKRRVQTGCEELVGREAVVRERLKPTGTVFVAGERWQAVLEEGAEAVPGEKVVVTGVEGLRLKVRKKF</sequence>
<keyword evidence="2 5" id="KW-0812">Transmembrane</keyword>
<accession>A0A3N5B2E5</accession>
<reference evidence="9 10" key="1">
    <citation type="submission" date="2018-11" db="EMBL/GenBank/DDBJ databases">
        <title>Genomic Encyclopedia of Type Strains, Phase IV (KMG-IV): sequencing the most valuable type-strain genomes for metagenomic binning, comparative biology and taxonomic classification.</title>
        <authorList>
            <person name="Goeker M."/>
        </authorList>
    </citation>
    <scope>NUCLEOTIDE SEQUENCE [LARGE SCALE GENOMIC DNA]</scope>
    <source>
        <strain evidence="9 10">DSM 102936</strain>
    </source>
</reference>
<dbReference type="Proteomes" id="UP000282654">
    <property type="component" value="Unassembled WGS sequence"/>
</dbReference>
<name>A0A3N5B2E5_9THEO</name>